<dbReference type="OrthoDB" id="3518221at2759"/>
<protein>
    <submittedName>
        <fullName evidence="2">Uncharacterized protein</fullName>
    </submittedName>
</protein>
<reference evidence="2 3" key="1">
    <citation type="submission" date="2018-06" db="EMBL/GenBank/DDBJ databases">
        <title>Genome Sequence of the Brown Rot Fungal Pathogen Monilinia fructigena.</title>
        <authorList>
            <person name="Landi L."/>
            <person name="De Miccolis Angelini R.M."/>
            <person name="Pollastro S."/>
            <person name="Abate D."/>
            <person name="Faretra F."/>
            <person name="Romanazzi G."/>
        </authorList>
    </citation>
    <scope>NUCLEOTIDE SEQUENCE [LARGE SCALE GENOMIC DNA]</scope>
    <source>
        <strain evidence="2 3">Mfrg269</strain>
    </source>
</reference>
<accession>A0A395IXR8</accession>
<evidence type="ECO:0000256" key="1">
    <source>
        <dbReference type="SAM" id="MobiDB-lite"/>
    </source>
</evidence>
<organism evidence="2 3">
    <name type="scientific">Monilinia fructigena</name>
    <dbReference type="NCBI Taxonomy" id="38457"/>
    <lineage>
        <taxon>Eukaryota</taxon>
        <taxon>Fungi</taxon>
        <taxon>Dikarya</taxon>
        <taxon>Ascomycota</taxon>
        <taxon>Pezizomycotina</taxon>
        <taxon>Leotiomycetes</taxon>
        <taxon>Helotiales</taxon>
        <taxon>Sclerotiniaceae</taxon>
        <taxon>Monilinia</taxon>
    </lineage>
</organism>
<comment type="caution">
    <text evidence="2">The sequence shown here is derived from an EMBL/GenBank/DDBJ whole genome shotgun (WGS) entry which is preliminary data.</text>
</comment>
<dbReference type="AlphaFoldDB" id="A0A395IXR8"/>
<feature type="region of interest" description="Disordered" evidence="1">
    <location>
        <begin position="121"/>
        <end position="140"/>
    </location>
</feature>
<dbReference type="EMBL" id="QKRW01000015">
    <property type="protein sequence ID" value="RAL64203.1"/>
    <property type="molecule type" value="Genomic_DNA"/>
</dbReference>
<gene>
    <name evidence="2" type="ORF">DID88_002095</name>
</gene>
<evidence type="ECO:0000313" key="3">
    <source>
        <dbReference type="Proteomes" id="UP000249056"/>
    </source>
</evidence>
<proteinExistence type="predicted"/>
<keyword evidence="3" id="KW-1185">Reference proteome</keyword>
<dbReference type="Proteomes" id="UP000249056">
    <property type="component" value="Unassembled WGS sequence"/>
</dbReference>
<sequence>MLERIEAVNRTRHPNLSEEYIQWRSQDMLVRRLWPAAKFPGADPDELYRRQKLVGERNKQGIDYTDDLVKLNIIYNEKLSVARKTKVSKGGFLQRLCGIQLKQSQDTAQENEAEDEFVVVEKEDKGEGDEGCVDGDWNMI</sequence>
<name>A0A395IXR8_9HELO</name>
<evidence type="ECO:0000313" key="2">
    <source>
        <dbReference type="EMBL" id="RAL64203.1"/>
    </source>
</evidence>